<organism evidence="2 3">
    <name type="scientific">Plasmodiophora brassicae</name>
    <name type="common">Clubroot disease agent</name>
    <dbReference type="NCBI Taxonomy" id="37360"/>
    <lineage>
        <taxon>Eukaryota</taxon>
        <taxon>Sar</taxon>
        <taxon>Rhizaria</taxon>
        <taxon>Endomyxa</taxon>
        <taxon>Phytomyxea</taxon>
        <taxon>Plasmodiophorida</taxon>
        <taxon>Plasmodiophoridae</taxon>
        <taxon>Plasmodiophora</taxon>
    </lineage>
</organism>
<accession>A0A3P3YNJ6</accession>
<evidence type="ECO:0000313" key="2">
    <source>
        <dbReference type="EMBL" id="SPR01792.1"/>
    </source>
</evidence>
<evidence type="ECO:0000313" key="3">
    <source>
        <dbReference type="Proteomes" id="UP000290189"/>
    </source>
</evidence>
<sequence length="158" mass="16752">MALCTSTVETYSNRRRAHADAHRDLDQGMTSSTTRLNGVGNLRDTGDVDAAIPTAGSSGGRSQGIVGERAVVVTETFKVEDVPLDLDVDPMPTWPMGREHNPPHRADGATTHGPATRANDYLGSGMSFWPSADVVSGTFDFARRMGRHSSRNAGGSPG</sequence>
<dbReference type="AlphaFoldDB" id="A0A3P3YNJ6"/>
<geneLocation type="mitochondrion" evidence="2"/>
<feature type="region of interest" description="Disordered" evidence="1">
    <location>
        <begin position="1"/>
        <end position="63"/>
    </location>
</feature>
<reference evidence="2 3" key="1">
    <citation type="submission" date="2018-03" db="EMBL/GenBank/DDBJ databases">
        <authorList>
            <person name="Fogelqvist J."/>
        </authorList>
    </citation>
    <scope>NUCLEOTIDE SEQUENCE [LARGE SCALE GENOMIC DNA]</scope>
</reference>
<name>A0A3P3YNJ6_PLABS</name>
<feature type="compositionally biased region" description="Polar residues" evidence="1">
    <location>
        <begin position="1"/>
        <end position="11"/>
    </location>
</feature>
<evidence type="ECO:0000256" key="1">
    <source>
        <dbReference type="SAM" id="MobiDB-lite"/>
    </source>
</evidence>
<proteinExistence type="predicted"/>
<protein>
    <submittedName>
        <fullName evidence="2">Uncharacterized protein</fullName>
    </submittedName>
</protein>
<gene>
    <name evidence="2" type="ORF">PLBR_LOCUS9007</name>
</gene>
<dbReference type="Proteomes" id="UP000290189">
    <property type="component" value="Unassembled WGS sequence"/>
</dbReference>
<dbReference type="EMBL" id="OVEO01000019">
    <property type="protein sequence ID" value="SPR01792.1"/>
    <property type="molecule type" value="Genomic_DNA"/>
</dbReference>
<keyword evidence="2" id="KW-0496">Mitochondrion</keyword>